<proteinExistence type="inferred from homology"/>
<sequence length="846" mass="94993">MSLPYINVPTRCILLFVLILLMPVPSFVLAADSGVRGSEFSAKALSGEADSDSGVSDQPSMETLLESAAHLAAPLREYAEKSEKMMPILVRALGATGMTVEINGQIMSREMALILRDTMVAAPRAWARVRDSQTRLQTWSRQMEVFDGLCLAIGEAIANGGETSSSELIGNWLNALESSRTMTAALESQQESAQTGLKASETSADAASAIIDNLTSKGESFLQARESQEFHGACADYALRESQITAELAEKLNFHVTEMGKLAKSLEAAPWFQEALVNREAVKKAALEERYLKERKASDREAQKLEKERESASRELISAETRLDTGKTLASDESIEGMKLLSARERLLVAELKEQLMALGDELKVSNLDLQEDRLSVAKFTRALQDGMSRDSLNGARREAERKLADLDRAMVQSAKRNSGFGNDLSRTRKLFEEHSLKAEQLKKSSNTLRREYERLMTRTREHLDLEMKRIALSHEIMAVMDQRREELRGFIDRNIVSNLWGNTSTQFFRFVLILGGTLIAAFIFRTLNHFIVSRILRKTPFDLDEFGAQRLKGPFTLAILTAGVWAAFRALYLSMGAQGRVEAFFHAMLIVNLAFFILAIIDIVSRFFEKITARTETRLDDQLLPIVRKSLKVIVVTLAFSTILENAGYRVTSLVTGLGLGGLAFALAAKDTLSNFFGSMMIFTDKPFEVGDWVIFNGIEGIIEDIGIRSTKVRTWADTMITVPNSIVASAAVENVSRFRSRRISTTLRLRLDTPPEKVERAVEIFREILDNYDEVDPGHYVFYTDIGDYAHEIMVYFFSSSTEWRKYLNVRQEVFLRLRKQFQIEGIHLAMPSEMRFSPEQTIC</sequence>
<protein>
    <recommendedName>
        <fullName evidence="14">Mechanosensitive ion channel protein MscS</fullName>
    </recommendedName>
</protein>
<feature type="domain" description="Mechanosensitive ion channel MscS C-terminal" evidence="10">
    <location>
        <begin position="748"/>
        <end position="831"/>
    </location>
</feature>
<dbReference type="InterPro" id="IPR011014">
    <property type="entry name" value="MscS_channel_TM-2"/>
</dbReference>
<dbReference type="Proteomes" id="UP000233256">
    <property type="component" value="Unassembled WGS sequence"/>
</dbReference>
<dbReference type="InterPro" id="IPR006685">
    <property type="entry name" value="MscS_channel_2nd"/>
</dbReference>
<evidence type="ECO:0000313" key="12">
    <source>
        <dbReference type="EMBL" id="PKK88734.1"/>
    </source>
</evidence>
<dbReference type="EMBL" id="PGXC01000036">
    <property type="protein sequence ID" value="PKK88734.1"/>
    <property type="molecule type" value="Genomic_DNA"/>
</dbReference>
<dbReference type="InterPro" id="IPR010920">
    <property type="entry name" value="LSM_dom_sf"/>
</dbReference>
<feature type="transmembrane region" description="Helical" evidence="8">
    <location>
        <begin position="585"/>
        <end position="606"/>
    </location>
</feature>
<dbReference type="AlphaFoldDB" id="A0A2N1PK69"/>
<dbReference type="GO" id="GO:0005886">
    <property type="term" value="C:plasma membrane"/>
    <property type="evidence" value="ECO:0007669"/>
    <property type="project" value="UniProtKB-SubCell"/>
</dbReference>
<feature type="domain" description="Mechanosensitive ion channel MscS" evidence="9">
    <location>
        <begin position="672"/>
        <end position="739"/>
    </location>
</feature>
<evidence type="ECO:0000256" key="7">
    <source>
        <dbReference type="SAM" id="Coils"/>
    </source>
</evidence>
<comment type="subcellular location">
    <subcellularLocation>
        <location evidence="1">Cell membrane</location>
        <topology evidence="1">Multi-pass membrane protein</topology>
    </subcellularLocation>
</comment>
<feature type="transmembrane region" description="Helical" evidence="8">
    <location>
        <begin position="508"/>
        <end position="533"/>
    </location>
</feature>
<dbReference type="PANTHER" id="PTHR43634:SF2">
    <property type="entry name" value="LOW CONDUCTANCE MECHANOSENSITIVE CHANNEL YNAI"/>
    <property type="match status" value="1"/>
</dbReference>
<dbReference type="InterPro" id="IPR049142">
    <property type="entry name" value="MS_channel_1st"/>
</dbReference>
<dbReference type="Gene3D" id="1.10.287.1260">
    <property type="match status" value="1"/>
</dbReference>
<evidence type="ECO:0000313" key="13">
    <source>
        <dbReference type="Proteomes" id="UP000233256"/>
    </source>
</evidence>
<dbReference type="SUPFAM" id="SSF82861">
    <property type="entry name" value="Mechanosensitive channel protein MscS (YggB), transmembrane region"/>
    <property type="match status" value="1"/>
</dbReference>
<evidence type="ECO:0000256" key="8">
    <source>
        <dbReference type="SAM" id="Phobius"/>
    </source>
</evidence>
<feature type="coiled-coil region" evidence="7">
    <location>
        <begin position="288"/>
        <end position="322"/>
    </location>
</feature>
<dbReference type="InterPro" id="IPR049278">
    <property type="entry name" value="MS_channel_C"/>
</dbReference>
<feature type="transmembrane region" description="Helical" evidence="8">
    <location>
        <begin position="554"/>
        <end position="573"/>
    </location>
</feature>
<evidence type="ECO:0000256" key="3">
    <source>
        <dbReference type="ARBA" id="ARBA00022475"/>
    </source>
</evidence>
<evidence type="ECO:0000259" key="11">
    <source>
        <dbReference type="Pfam" id="PF21088"/>
    </source>
</evidence>
<dbReference type="Gene3D" id="2.30.30.60">
    <property type="match status" value="1"/>
</dbReference>
<dbReference type="PANTHER" id="PTHR43634">
    <property type="entry name" value="OW CONDUCTANCE MECHANOSENSITIVE CHANNEL"/>
    <property type="match status" value="1"/>
</dbReference>
<keyword evidence="4 8" id="KW-0812">Transmembrane</keyword>
<dbReference type="Pfam" id="PF00924">
    <property type="entry name" value="MS_channel_2nd"/>
    <property type="match status" value="1"/>
</dbReference>
<gene>
    <name evidence="12" type="ORF">CVV64_17600</name>
</gene>
<dbReference type="InterPro" id="IPR045042">
    <property type="entry name" value="YnaI-like"/>
</dbReference>
<feature type="coiled-coil region" evidence="7">
    <location>
        <begin position="349"/>
        <end position="459"/>
    </location>
</feature>
<dbReference type="InterPro" id="IPR023408">
    <property type="entry name" value="MscS_beta-dom_sf"/>
</dbReference>
<feature type="domain" description="Mechanosensitive ion channel transmembrane helices 2/3" evidence="11">
    <location>
        <begin position="632"/>
        <end position="671"/>
    </location>
</feature>
<keyword evidence="3" id="KW-1003">Cell membrane</keyword>
<comment type="caution">
    <text evidence="12">The sequence shown here is derived from an EMBL/GenBank/DDBJ whole genome shotgun (WGS) entry which is preliminary data.</text>
</comment>
<name>A0A2N1PK69_9BACT</name>
<keyword evidence="7" id="KW-0175">Coiled coil</keyword>
<evidence type="ECO:0000256" key="2">
    <source>
        <dbReference type="ARBA" id="ARBA00008017"/>
    </source>
</evidence>
<dbReference type="Pfam" id="PF21082">
    <property type="entry name" value="MS_channel_3rd"/>
    <property type="match status" value="1"/>
</dbReference>
<comment type="similarity">
    <text evidence="2">Belongs to the MscS (TC 1.A.23) family.</text>
</comment>
<dbReference type="SUPFAM" id="SSF50182">
    <property type="entry name" value="Sm-like ribonucleoproteins"/>
    <property type="match status" value="1"/>
</dbReference>
<evidence type="ECO:0008006" key="14">
    <source>
        <dbReference type="Google" id="ProtNLM"/>
    </source>
</evidence>
<evidence type="ECO:0000256" key="4">
    <source>
        <dbReference type="ARBA" id="ARBA00022692"/>
    </source>
</evidence>
<dbReference type="Gene3D" id="3.30.70.100">
    <property type="match status" value="1"/>
</dbReference>
<organism evidence="12 13">
    <name type="scientific">Candidatus Wallbacteria bacterium HGW-Wallbacteria-1</name>
    <dbReference type="NCBI Taxonomy" id="2013854"/>
    <lineage>
        <taxon>Bacteria</taxon>
        <taxon>Candidatus Walliibacteriota</taxon>
    </lineage>
</organism>
<dbReference type="InterPro" id="IPR011066">
    <property type="entry name" value="MscS_channel_C_sf"/>
</dbReference>
<dbReference type="Pfam" id="PF21088">
    <property type="entry name" value="MS_channel_1st"/>
    <property type="match status" value="1"/>
</dbReference>
<evidence type="ECO:0000256" key="5">
    <source>
        <dbReference type="ARBA" id="ARBA00022989"/>
    </source>
</evidence>
<keyword evidence="6 8" id="KW-0472">Membrane</keyword>
<evidence type="ECO:0000259" key="10">
    <source>
        <dbReference type="Pfam" id="PF21082"/>
    </source>
</evidence>
<evidence type="ECO:0000259" key="9">
    <source>
        <dbReference type="Pfam" id="PF00924"/>
    </source>
</evidence>
<dbReference type="SUPFAM" id="SSF82689">
    <property type="entry name" value="Mechanosensitive channel protein MscS (YggB), C-terminal domain"/>
    <property type="match status" value="1"/>
</dbReference>
<feature type="transmembrane region" description="Helical" evidence="8">
    <location>
        <begin position="651"/>
        <end position="670"/>
    </location>
</feature>
<dbReference type="GO" id="GO:0055085">
    <property type="term" value="P:transmembrane transport"/>
    <property type="evidence" value="ECO:0007669"/>
    <property type="project" value="InterPro"/>
</dbReference>
<keyword evidence="5 8" id="KW-1133">Transmembrane helix</keyword>
<evidence type="ECO:0000256" key="1">
    <source>
        <dbReference type="ARBA" id="ARBA00004651"/>
    </source>
</evidence>
<reference evidence="12 13" key="1">
    <citation type="journal article" date="2017" name="ISME J.">
        <title>Potential for microbial H2 and metal transformations associated with novel bacteria and archaea in deep terrestrial subsurface sediments.</title>
        <authorList>
            <person name="Hernsdorf A.W."/>
            <person name="Amano Y."/>
            <person name="Miyakawa K."/>
            <person name="Ise K."/>
            <person name="Suzuki Y."/>
            <person name="Anantharaman K."/>
            <person name="Probst A."/>
            <person name="Burstein D."/>
            <person name="Thomas B.C."/>
            <person name="Banfield J.F."/>
        </authorList>
    </citation>
    <scope>NUCLEOTIDE SEQUENCE [LARGE SCALE GENOMIC DNA]</scope>
    <source>
        <strain evidence="12">HGW-Wallbacteria-1</strain>
    </source>
</reference>
<accession>A0A2N1PK69</accession>
<evidence type="ECO:0000256" key="6">
    <source>
        <dbReference type="ARBA" id="ARBA00023136"/>
    </source>
</evidence>